<keyword evidence="6" id="KW-1185">Reference proteome</keyword>
<dbReference type="SUPFAM" id="SSF55248">
    <property type="entry name" value="PCD-like"/>
    <property type="match status" value="1"/>
</dbReference>
<gene>
    <name evidence="5" type="ORF">EDC65_1045</name>
</gene>
<dbReference type="AlphaFoldDB" id="A0A3N1ME70"/>
<comment type="catalytic activity">
    <reaction evidence="1">
        <text>(4aS,6R)-4a-hydroxy-L-erythro-5,6,7,8-tetrahydrobiopterin = (6R)-L-erythro-6,7-dihydrobiopterin + H2O</text>
        <dbReference type="Rhea" id="RHEA:11920"/>
        <dbReference type="ChEBI" id="CHEBI:15377"/>
        <dbReference type="ChEBI" id="CHEBI:15642"/>
        <dbReference type="ChEBI" id="CHEBI:43120"/>
        <dbReference type="EC" id="4.2.1.96"/>
    </reaction>
</comment>
<organism evidence="5 6">
    <name type="scientific">Stella humosa</name>
    <dbReference type="NCBI Taxonomy" id="94"/>
    <lineage>
        <taxon>Bacteria</taxon>
        <taxon>Pseudomonadati</taxon>
        <taxon>Pseudomonadota</taxon>
        <taxon>Alphaproteobacteria</taxon>
        <taxon>Rhodospirillales</taxon>
        <taxon>Stellaceae</taxon>
        <taxon>Stella</taxon>
    </lineage>
</organism>
<dbReference type="InterPro" id="IPR001533">
    <property type="entry name" value="Pterin_deHydtase"/>
</dbReference>
<dbReference type="Proteomes" id="UP000278222">
    <property type="component" value="Unassembled WGS sequence"/>
</dbReference>
<keyword evidence="4" id="KW-0456">Lyase</keyword>
<dbReference type="PANTHER" id="PTHR12599:SF0">
    <property type="entry name" value="PTERIN-4-ALPHA-CARBINOLAMINE DEHYDRATASE"/>
    <property type="match status" value="1"/>
</dbReference>
<evidence type="ECO:0000256" key="3">
    <source>
        <dbReference type="ARBA" id="ARBA00013252"/>
    </source>
</evidence>
<dbReference type="PANTHER" id="PTHR12599">
    <property type="entry name" value="PTERIN-4-ALPHA-CARBINOLAMINE DEHYDRATASE"/>
    <property type="match status" value="1"/>
</dbReference>
<sequence length="120" mass="13168">MRTPPPLLEDAAVDAHLAQALPAWRRDGRSIVRTFRTGGWKATMLAAGAVAHLAEVAWHHPTLTLAYDRLDIRLDTHESGGITGRDLALAAAIERTVAWQPEAPLEGTPQAPRFAYIRQE</sequence>
<comment type="similarity">
    <text evidence="2">Belongs to the pterin-4-alpha-carbinolamine dehydratase family.</text>
</comment>
<dbReference type="EMBL" id="RJKX01000011">
    <property type="protein sequence ID" value="ROQ01858.1"/>
    <property type="molecule type" value="Genomic_DNA"/>
</dbReference>
<evidence type="ECO:0000256" key="2">
    <source>
        <dbReference type="ARBA" id="ARBA00006472"/>
    </source>
</evidence>
<comment type="caution">
    <text evidence="5">The sequence shown here is derived from an EMBL/GenBank/DDBJ whole genome shotgun (WGS) entry which is preliminary data.</text>
</comment>
<dbReference type="InterPro" id="IPR036428">
    <property type="entry name" value="PCD_sf"/>
</dbReference>
<evidence type="ECO:0000256" key="1">
    <source>
        <dbReference type="ARBA" id="ARBA00001554"/>
    </source>
</evidence>
<dbReference type="CDD" id="cd00488">
    <property type="entry name" value="PCD_DCoH"/>
    <property type="match status" value="1"/>
</dbReference>
<dbReference type="GO" id="GO:0008124">
    <property type="term" value="F:4-alpha-hydroxytetrahydrobiopterin dehydratase activity"/>
    <property type="evidence" value="ECO:0007669"/>
    <property type="project" value="UniProtKB-EC"/>
</dbReference>
<dbReference type="EC" id="4.2.1.96" evidence="3"/>
<dbReference type="RefSeq" id="WP_123688574.1">
    <property type="nucleotide sequence ID" value="NZ_AP019700.1"/>
</dbReference>
<dbReference type="Gene3D" id="3.30.1360.20">
    <property type="entry name" value="Transcriptional coactivator/pterin dehydratase"/>
    <property type="match status" value="1"/>
</dbReference>
<dbReference type="OrthoDB" id="9794987at2"/>
<accession>A0A3N1ME70</accession>
<evidence type="ECO:0000256" key="4">
    <source>
        <dbReference type="ARBA" id="ARBA00023239"/>
    </source>
</evidence>
<protein>
    <recommendedName>
        <fullName evidence="3">4a-hydroxytetrahydrobiopterin dehydratase</fullName>
        <ecNumber evidence="3">4.2.1.96</ecNumber>
    </recommendedName>
</protein>
<reference evidence="5 6" key="1">
    <citation type="submission" date="2018-11" db="EMBL/GenBank/DDBJ databases">
        <title>Genomic Encyclopedia of Type Strains, Phase IV (KMG-IV): sequencing the most valuable type-strain genomes for metagenomic binning, comparative biology and taxonomic classification.</title>
        <authorList>
            <person name="Goeker M."/>
        </authorList>
    </citation>
    <scope>NUCLEOTIDE SEQUENCE [LARGE SCALE GENOMIC DNA]</scope>
    <source>
        <strain evidence="5 6">DSM 5900</strain>
    </source>
</reference>
<name>A0A3N1ME70_9PROT</name>
<evidence type="ECO:0000313" key="6">
    <source>
        <dbReference type="Proteomes" id="UP000278222"/>
    </source>
</evidence>
<proteinExistence type="inferred from homology"/>
<dbReference type="GO" id="GO:0006729">
    <property type="term" value="P:tetrahydrobiopterin biosynthetic process"/>
    <property type="evidence" value="ECO:0007669"/>
    <property type="project" value="InterPro"/>
</dbReference>
<evidence type="ECO:0000313" key="5">
    <source>
        <dbReference type="EMBL" id="ROQ01858.1"/>
    </source>
</evidence>
<dbReference type="Pfam" id="PF01329">
    <property type="entry name" value="Pterin_4a"/>
    <property type="match status" value="1"/>
</dbReference>